<reference evidence="1" key="1">
    <citation type="submission" date="2022-07" db="EMBL/GenBank/DDBJ databases">
        <title>Phylogenomic reconstructions and comparative analyses of Kickxellomycotina fungi.</title>
        <authorList>
            <person name="Reynolds N.K."/>
            <person name="Stajich J.E."/>
            <person name="Barry K."/>
            <person name="Grigoriev I.V."/>
            <person name="Crous P."/>
            <person name="Smith M.E."/>
        </authorList>
    </citation>
    <scope>NUCLEOTIDE SEQUENCE</scope>
    <source>
        <strain evidence="1">CBS 102833</strain>
    </source>
</reference>
<evidence type="ECO:0000313" key="1">
    <source>
        <dbReference type="EMBL" id="KAJ2811584.1"/>
    </source>
</evidence>
<dbReference type="EMBL" id="JANBUP010000403">
    <property type="protein sequence ID" value="KAJ2811584.1"/>
    <property type="molecule type" value="Genomic_DNA"/>
</dbReference>
<proteinExistence type="predicted"/>
<dbReference type="Proteomes" id="UP001140096">
    <property type="component" value="Unassembled WGS sequence"/>
</dbReference>
<keyword evidence="2" id="KW-1185">Reference proteome</keyword>
<name>A0ACC1LM52_9FUNG</name>
<feature type="non-terminal residue" evidence="1">
    <location>
        <position position="1727"/>
    </location>
</feature>
<gene>
    <name evidence="1" type="ORF">H4S07_001971</name>
</gene>
<evidence type="ECO:0000313" key="2">
    <source>
        <dbReference type="Proteomes" id="UP001140096"/>
    </source>
</evidence>
<sequence length="1727" mass="186572">MGKSKDVKEVKRRRADPVDQVDSDEEVVPGVDEKTDSASYEKDAQISFKSSEDIVHALSASNADLLIQGFTHLREHVKICNRSTEGDSAEMQALRESCRRVVYEWAEQSREFEAVAAAWQFALGNSVPRLDGLIPSVISGLLQAFDSPTTHKYGSQLVRLVLDGFMRAVYRAFNTPRSSACASILQMLYQMVVYSQGEHADQLRHSFDWTQKSLTTLPMTRSNIVGFSIRRLWIRFVLSFFSAERCKTFNQLLAARKVISSLFQGVEKDTYQELHTLLESVFTNVVLNEDITRADKVRVFGIHLVGNLVKASQNAQDITPQLVGIKSPALFVPGQATSSEPLTSDSLSALVTRFLRGLMAFPGHGICFKQYGLYTPPRRLGDEATAAANDDDNMQDVATFSKNSSSTEMQDLCNSQILRILVVCINPSASKHMSSLAIDIMRASPELIAPFWRNYHCSFEPRLSLSYLRNTGFAIKVMSLPLPRESEARYSAPPRLNTLVEHITPYPLDPLLVGRGLGAGAAPLVRYRNLLLVDVALRKLGDARAWIRGEARAAAGGGGEASKWMQLDQRLLAVVKQRIPQCKHVVSIHQHLLSLTEQSGTQTEDLREAECQHAVFSNALMRVMSGYQSHFSEGVLEAHFEFGTLISGIHLPDVVSVGKRVTERIRNPMNAHTLLYLLHALRTAALVKWMTRVKPVEGSGSGQHTYLGVILMVYLFAVQPELRLAARVVAVGALQSTGLFDHDVSGDEARCWLDALSMVASPHAGRNTRLAFIADGGIAKGQSLVSFVEDAVLLSSKLPYKYADRIRASADDDGGDDQLLLPSSPLLAAVVEAAILKLAFGAKSQGSNWREEASVERIAGEMLTTDMCGLVNEVVCRVAESRGMEVTRRLSQFVPMAAALTMAPRIAKLDGEKHPQKVDDEKRYCAKIESAFADATRGTVDYLLTMAAGVVTAQKPAASGRIDGAVEAQLKRELASGCTSIEDGLSQLMTQLALALREHGLSVSAITEWLLAQAQGAAGGERQAVCIATITWISAYHRVSLDGHSLWDTPAFVGLAGEILQIDDASFLLSMFRHLLSSKSLVALVGDNTSAQRLLAHVLLANKGSRQFSVYGVQLVRSLATQTPGADGEQVSKALSFAFALIYEHMTSIDDRAQPLEQYARALVPFMLESPQSVLDYNLSVLARRSAQIWISPVAAGKTWHALLVRMETALLAPDMGTAQMVYLLSLLCVASPAASEGSRSGLIRLLGDFARGQPTQDALCAAATAVFTLLRDSQGSSDLEGLEHVRAARTYLSTKVVGLWLSSLGSANSSSSEGLLERAAQLATGTAIAANAVDSLSLSVELARVQLPRLGQAYSPDTAIDAAGSALEHLWQRAGDKSSYAGDSSRRALLARIVSADSHLGAKACAWMHRMLESPSEITGYRTHFLAALLRAMAAPCMREAAPGVIAWDGSAASQQLASLCLALGACLFGAGSSRTSARLSEMASDVDLLFVANTFVQRSEDAAAIEALRRRLAKAADVSPVVRATLLRSMALRSAVFPEQGDAGLAAFAALAAIAPLADDAALSGVVASAMEHCVHFAQRLGSGIAADAAAKAVAAGFRSVDALSHSICLPFDAADGLSAEELQQRITQHPVAQYRMLAFTAMATHCIVSAASLQPSAELRWFSVLRRLLDCRLLSARMRVSGVGDLLALSVSGLWDLSKPSLSRWSASLDDYLTLDQLEGLMGA</sequence>
<protein>
    <submittedName>
        <fullName evidence="1">Uncharacterized protein</fullName>
    </submittedName>
</protein>
<comment type="caution">
    <text evidence="1">The sequence shown here is derived from an EMBL/GenBank/DDBJ whole genome shotgun (WGS) entry which is preliminary data.</text>
</comment>
<organism evidence="1 2">
    <name type="scientific">Coemansia furcata</name>
    <dbReference type="NCBI Taxonomy" id="417177"/>
    <lineage>
        <taxon>Eukaryota</taxon>
        <taxon>Fungi</taxon>
        <taxon>Fungi incertae sedis</taxon>
        <taxon>Zoopagomycota</taxon>
        <taxon>Kickxellomycotina</taxon>
        <taxon>Kickxellomycetes</taxon>
        <taxon>Kickxellales</taxon>
        <taxon>Kickxellaceae</taxon>
        <taxon>Coemansia</taxon>
    </lineage>
</organism>
<accession>A0ACC1LM52</accession>